<gene>
    <name evidence="3" type="ORF">LPB3_15770</name>
</gene>
<dbReference type="RefSeq" id="WP_065320606.1">
    <property type="nucleotide sequence ID" value="NZ_CP017477.1"/>
</dbReference>
<dbReference type="InterPro" id="IPR000601">
    <property type="entry name" value="PKD_dom"/>
</dbReference>
<name>A0A1B8TNU4_9FLAO</name>
<dbReference type="AlphaFoldDB" id="A0A1B8TNU4"/>
<reference evidence="4" key="1">
    <citation type="submission" date="2016-02" db="EMBL/GenBank/DDBJ databases">
        <authorList>
            <person name="Shin S.-K."/>
            <person name="Yi H."/>
            <person name="Kim E."/>
        </authorList>
    </citation>
    <scope>NUCLEOTIDE SEQUENCE [LARGE SCALE GENOMIC DNA]</scope>
    <source>
        <strain evidence="4">LPB0003</strain>
    </source>
</reference>
<evidence type="ECO:0000259" key="2">
    <source>
        <dbReference type="PROSITE" id="PS50093"/>
    </source>
</evidence>
<feature type="signal peptide" evidence="1">
    <location>
        <begin position="1"/>
        <end position="18"/>
    </location>
</feature>
<dbReference type="EMBL" id="LSFM01000027">
    <property type="protein sequence ID" value="OBY61272.1"/>
    <property type="molecule type" value="Genomic_DNA"/>
</dbReference>
<dbReference type="InterPro" id="IPR026341">
    <property type="entry name" value="T9SS_type_B"/>
</dbReference>
<dbReference type="Proteomes" id="UP000092584">
    <property type="component" value="Unassembled WGS sequence"/>
</dbReference>
<protein>
    <recommendedName>
        <fullName evidence="2">PKD domain-containing protein</fullName>
    </recommendedName>
</protein>
<dbReference type="PROSITE" id="PS50093">
    <property type="entry name" value="PKD"/>
    <property type="match status" value="1"/>
</dbReference>
<dbReference type="SUPFAM" id="SSF82171">
    <property type="entry name" value="DPP6 N-terminal domain-like"/>
    <property type="match status" value="1"/>
</dbReference>
<dbReference type="Gene3D" id="2.130.10.10">
    <property type="entry name" value="YVTN repeat-like/Quinoprotein amine dehydrogenase"/>
    <property type="match status" value="1"/>
</dbReference>
<accession>A0A1B8TNU4</accession>
<dbReference type="InterPro" id="IPR015943">
    <property type="entry name" value="WD40/YVTN_repeat-like_dom_sf"/>
</dbReference>
<evidence type="ECO:0000256" key="1">
    <source>
        <dbReference type="SAM" id="SignalP"/>
    </source>
</evidence>
<dbReference type="SUPFAM" id="SSF49299">
    <property type="entry name" value="PKD domain"/>
    <property type="match status" value="1"/>
</dbReference>
<feature type="domain" description="PKD" evidence="2">
    <location>
        <begin position="411"/>
        <end position="447"/>
    </location>
</feature>
<dbReference type="OrthoDB" id="9765926at2"/>
<organism evidence="3 4">
    <name type="scientific">Polaribacter vadi</name>
    <dbReference type="NCBI Taxonomy" id="1774273"/>
    <lineage>
        <taxon>Bacteria</taxon>
        <taxon>Pseudomonadati</taxon>
        <taxon>Bacteroidota</taxon>
        <taxon>Flavobacteriia</taxon>
        <taxon>Flavobacteriales</taxon>
        <taxon>Flavobacteriaceae</taxon>
    </lineage>
</organism>
<dbReference type="STRING" id="1774273.LPB03_15820"/>
<sequence>MKTFVVFFFILISLSINAQREADNWYFGNRAGINFKNPRTNILTDGEMNTPAGCSSISDREGNLLFYTNGKTVFNKNHEIMENGDGLATTIENTQTSIIIPKPGSDERFYIFTTKTTSSTNPIVSEGIFLSEVEITSQYPLGRVLYKFQAIRDSASEKITAVHHADGKSIWLIVFGPIARIEGTPINTFTLYKIDETGLNAPIVTAQEETTSKIGAMKVSPDGKHVAVADYGNTNIDLYYFNNETGEIILREKIFTTTALFNPKSAYGLEFSQDSKILYYTADVIPLSYSSINQFLLENPFPTDPLFNPKKQLFRSSEVYFGSLQLGSNGKIYVSTYVQNENSISSSTQITIIENPEDLNPTINHLSEDLQTGASFKGLPNFIQSYLRNRIITENKCVFDTFNFEIDAYAPVTNILWDFGDGNTSNQMKPSHQYLTAGSYLVKADITINNTVNSVYKNIIVFPLPELKPNQTLEQCDISNDGVDIFDLFDIEEKITNPSLEHELYFYKSLANAQNDIDRIPNPENFENESNPQELFIRAISENGCVNVSNFFIRTTYVDLGNIPPMFVCENSDDILNNSEGLFDLKIKELEIRSMFNVTRASKLRFYKNLTDALTTKNELPLNFTSTTTIIYLRIDNNSGCGGIEPINLTVNTSLNINLQDSYTICYNPSLKPPVIISADAANNRFEWRDSSETIVSINKDFILSSIGEYSLTVYKSENGLMCSVRNDFAVVNPDIATFSQIDVNTEDERNNTITLNVNGNSNYEFSLDNTSFFGNGTSFTFTNVEAGLRTVYVKDLNDCEEPIQTNVSVIGFKKFFTPNGDGNNDFWNIKGLTATSFKSVNVYIFDRYGKIIGSITDFNSLGWDGTYNGKLLMTNNYWFKAEIIDIDDNVIKQSGNFSLIRN</sequence>
<dbReference type="NCBIfam" id="TIGR04131">
    <property type="entry name" value="Bac_Flav_CTERM"/>
    <property type="match status" value="1"/>
</dbReference>
<dbReference type="Pfam" id="PF18911">
    <property type="entry name" value="PKD_4"/>
    <property type="match status" value="1"/>
</dbReference>
<dbReference type="InterPro" id="IPR035986">
    <property type="entry name" value="PKD_dom_sf"/>
</dbReference>
<dbReference type="CDD" id="cd00146">
    <property type="entry name" value="PKD"/>
    <property type="match status" value="1"/>
</dbReference>
<dbReference type="KEGG" id="pob:LPB03_15820"/>
<comment type="caution">
    <text evidence="3">The sequence shown here is derived from an EMBL/GenBank/DDBJ whole genome shotgun (WGS) entry which is preliminary data.</text>
</comment>
<proteinExistence type="predicted"/>
<dbReference type="Gene3D" id="2.60.40.10">
    <property type="entry name" value="Immunoglobulins"/>
    <property type="match status" value="1"/>
</dbReference>
<evidence type="ECO:0000313" key="3">
    <source>
        <dbReference type="EMBL" id="OBY61272.1"/>
    </source>
</evidence>
<evidence type="ECO:0000313" key="4">
    <source>
        <dbReference type="Proteomes" id="UP000092584"/>
    </source>
</evidence>
<dbReference type="Pfam" id="PF13585">
    <property type="entry name" value="CHU_C"/>
    <property type="match status" value="1"/>
</dbReference>
<dbReference type="InterPro" id="IPR013783">
    <property type="entry name" value="Ig-like_fold"/>
</dbReference>
<keyword evidence="4" id="KW-1185">Reference proteome</keyword>
<feature type="chain" id="PRO_5008615413" description="PKD domain-containing protein" evidence="1">
    <location>
        <begin position="19"/>
        <end position="903"/>
    </location>
</feature>
<keyword evidence="1" id="KW-0732">Signal</keyword>